<keyword evidence="2" id="KW-0479">Metal-binding</keyword>
<dbReference type="Pfam" id="PF03328">
    <property type="entry name" value="HpcH_HpaI"/>
    <property type="match status" value="1"/>
</dbReference>
<dbReference type="InterPro" id="IPR040442">
    <property type="entry name" value="Pyrv_kinase-like_dom_sf"/>
</dbReference>
<dbReference type="Gene3D" id="3.20.20.60">
    <property type="entry name" value="Phosphoenolpyruvate-binding domains"/>
    <property type="match status" value="1"/>
</dbReference>
<evidence type="ECO:0000259" key="4">
    <source>
        <dbReference type="Pfam" id="PF03328"/>
    </source>
</evidence>
<protein>
    <submittedName>
        <fullName evidence="5">4-hydroxy-2-oxovalerate aldolase</fullName>
    </submittedName>
</protein>
<dbReference type="EMBL" id="NAEP01000038">
    <property type="protein sequence ID" value="PDQ35230.1"/>
    <property type="molecule type" value="Genomic_DNA"/>
</dbReference>
<feature type="domain" description="HpcH/HpaI aldolase/citrate lyase" evidence="4">
    <location>
        <begin position="9"/>
        <end position="196"/>
    </location>
</feature>
<accession>A0A2A6FRC4</accession>
<organism evidence="5 6">
    <name type="scientific">Candidatus Lumbricidiphila eiseniae</name>
    <dbReference type="NCBI Taxonomy" id="1969409"/>
    <lineage>
        <taxon>Bacteria</taxon>
        <taxon>Bacillati</taxon>
        <taxon>Actinomycetota</taxon>
        <taxon>Actinomycetes</taxon>
        <taxon>Micrococcales</taxon>
        <taxon>Microbacteriaceae</taxon>
        <taxon>Candidatus Lumbricidiphila</taxon>
    </lineage>
</organism>
<dbReference type="GO" id="GO:0016832">
    <property type="term" value="F:aldehyde-lyase activity"/>
    <property type="evidence" value="ECO:0007669"/>
    <property type="project" value="TreeGrafter"/>
</dbReference>
<dbReference type="PANTHER" id="PTHR30502:SF0">
    <property type="entry name" value="PHOSPHOENOLPYRUVATE CARBOXYLASE FAMILY PROTEIN"/>
    <property type="match status" value="1"/>
</dbReference>
<keyword evidence="3" id="KW-0456">Lyase</keyword>
<dbReference type="SUPFAM" id="SSF51621">
    <property type="entry name" value="Phosphoenolpyruvate/pyruvate domain"/>
    <property type="match status" value="1"/>
</dbReference>
<dbReference type="Proteomes" id="UP000219994">
    <property type="component" value="Unassembled WGS sequence"/>
</dbReference>
<dbReference type="GO" id="GO:0046872">
    <property type="term" value="F:metal ion binding"/>
    <property type="evidence" value="ECO:0007669"/>
    <property type="project" value="UniProtKB-KW"/>
</dbReference>
<dbReference type="AlphaFoldDB" id="A0A2A6FRC4"/>
<comment type="caution">
    <text evidence="5">The sequence shown here is derived from an EMBL/GenBank/DDBJ whole genome shotgun (WGS) entry which is preliminary data.</text>
</comment>
<evidence type="ECO:0000256" key="3">
    <source>
        <dbReference type="ARBA" id="ARBA00023239"/>
    </source>
</evidence>
<dbReference type="InterPro" id="IPR015813">
    <property type="entry name" value="Pyrv/PenolPyrv_kinase-like_dom"/>
</dbReference>
<dbReference type="InterPro" id="IPR005000">
    <property type="entry name" value="Aldolase/citrate-lyase_domain"/>
</dbReference>
<comment type="similarity">
    <text evidence="1">Belongs to the HpcH/HpaI aldolase family.</text>
</comment>
<reference evidence="6" key="1">
    <citation type="submission" date="2017-03" db="EMBL/GenBank/DDBJ databases">
        <authorList>
            <person name="Lund M.B."/>
        </authorList>
    </citation>
    <scope>NUCLEOTIDE SEQUENCE [LARGE SCALE GENOMIC DNA]</scope>
</reference>
<evidence type="ECO:0000256" key="2">
    <source>
        <dbReference type="ARBA" id="ARBA00022723"/>
    </source>
</evidence>
<sequence>MSPRPLLGGWLSDDSAAAAEIMASLGYDFVVLDIEHGPFDLAVLERFIPLLKGIGLEVLSKVLVPERGPIQQALDFGSDGVIIPHIESLEHAREVTAFAKFPPLGDRSVAGGRTLNYRATTDAWITAQNRETKCFPMVEDAGALRDVVGIAQLDTVDGLFIGPTDLSLRRNRGAYSRTPEDFADFSAVATAVAAAGKPWVLPAWSVEEKAFGIKHGARYILLAMQHGALFEGYGSAKDLAEELIASQG</sequence>
<dbReference type="GO" id="GO:0005737">
    <property type="term" value="C:cytoplasm"/>
    <property type="evidence" value="ECO:0007669"/>
    <property type="project" value="TreeGrafter"/>
</dbReference>
<proteinExistence type="inferred from homology"/>
<dbReference type="PANTHER" id="PTHR30502">
    <property type="entry name" value="2-KETO-3-DEOXY-L-RHAMNONATE ALDOLASE"/>
    <property type="match status" value="1"/>
</dbReference>
<evidence type="ECO:0000256" key="1">
    <source>
        <dbReference type="ARBA" id="ARBA00005568"/>
    </source>
</evidence>
<name>A0A2A6FRC4_9MICO</name>
<dbReference type="InterPro" id="IPR050251">
    <property type="entry name" value="HpcH-HpaI_aldolase"/>
</dbReference>
<evidence type="ECO:0000313" key="5">
    <source>
        <dbReference type="EMBL" id="PDQ35230.1"/>
    </source>
</evidence>
<gene>
    <name evidence="5" type="ORF">B5766_07230</name>
</gene>
<evidence type="ECO:0000313" key="6">
    <source>
        <dbReference type="Proteomes" id="UP000219994"/>
    </source>
</evidence>